<keyword evidence="1" id="KW-0812">Transmembrane</keyword>
<gene>
    <name evidence="2" type="ORF">ACEZDJ_33845</name>
</gene>
<proteinExistence type="predicted"/>
<feature type="transmembrane region" description="Helical" evidence="1">
    <location>
        <begin position="20"/>
        <end position="46"/>
    </location>
</feature>
<evidence type="ECO:0000313" key="2">
    <source>
        <dbReference type="EMBL" id="MFC1406290.1"/>
    </source>
</evidence>
<sequence length="451" mass="46303">MTAVRPTASPVTARAAAAALAGVLATPVVAVTLSVLGVLLLALAGAGAPNDHTVAVRLPLSVLPPLSAALSTRVMCGAIAAQALGLLGMLLGLRRGWRPRVAHLFAAGTAAVLLCSSLAPTGSGDVASYAAYGRLAALGADPYRADPASLGSRYADLVSPSWLHTSSVYGPLATWIQQAAATVGGDRAWLTIWLLMLANAAAFLVTGLLLVRTAEDSSRAAVLWVANPLLIGQLVAGGHLDTFVAGLCLAALVRARGPGTWRADATTGILLGLACGLKISAGLVGAGLVLVLVRERAWARVLRQCAATLCTVLLLYSGYGMHALAPLGAAAHLVSVPSLWQALRHLGDPLVGAAATGAAISLGWPAATAAIAWRLHLRLPAPASASPLVAMVFVLTLAWVLAAPWAMPWYSATSWLCAALLPRRNPLLWVLLAATTFLALMHNTAGRGWSW</sequence>
<evidence type="ECO:0000313" key="3">
    <source>
        <dbReference type="Proteomes" id="UP001592528"/>
    </source>
</evidence>
<reference evidence="2 3" key="1">
    <citation type="submission" date="2024-09" db="EMBL/GenBank/DDBJ databases">
        <authorList>
            <person name="Lee S.D."/>
        </authorList>
    </citation>
    <scope>NUCLEOTIDE SEQUENCE [LARGE SCALE GENOMIC DNA]</scope>
    <source>
        <strain evidence="2 3">N1-5</strain>
    </source>
</reference>
<keyword evidence="1" id="KW-1133">Transmembrane helix</keyword>
<dbReference type="Pfam" id="PF26314">
    <property type="entry name" value="MptA_B_family"/>
    <property type="match status" value="1"/>
</dbReference>
<name>A0ABV6UXU0_9ACTN</name>
<keyword evidence="1" id="KW-0472">Membrane</keyword>
<organism evidence="2 3">
    <name type="scientific">Streptacidiphilus cavernicola</name>
    <dbReference type="NCBI Taxonomy" id="3342716"/>
    <lineage>
        <taxon>Bacteria</taxon>
        <taxon>Bacillati</taxon>
        <taxon>Actinomycetota</taxon>
        <taxon>Actinomycetes</taxon>
        <taxon>Kitasatosporales</taxon>
        <taxon>Streptomycetaceae</taxon>
        <taxon>Streptacidiphilus</taxon>
    </lineage>
</organism>
<accession>A0ABV6UXU0</accession>
<feature type="transmembrane region" description="Helical" evidence="1">
    <location>
        <begin position="427"/>
        <end position="445"/>
    </location>
</feature>
<keyword evidence="3" id="KW-1185">Reference proteome</keyword>
<feature type="transmembrane region" description="Helical" evidence="1">
    <location>
        <begin position="305"/>
        <end position="330"/>
    </location>
</feature>
<feature type="transmembrane region" description="Helical" evidence="1">
    <location>
        <begin position="190"/>
        <end position="211"/>
    </location>
</feature>
<feature type="transmembrane region" description="Helical" evidence="1">
    <location>
        <begin position="350"/>
        <end position="373"/>
    </location>
</feature>
<feature type="transmembrane region" description="Helical" evidence="1">
    <location>
        <begin position="101"/>
        <end position="119"/>
    </location>
</feature>
<evidence type="ECO:0000256" key="1">
    <source>
        <dbReference type="SAM" id="Phobius"/>
    </source>
</evidence>
<dbReference type="RefSeq" id="WP_157623834.1">
    <property type="nucleotide sequence ID" value="NZ_JBHEZZ010000028.1"/>
</dbReference>
<dbReference type="Proteomes" id="UP001592528">
    <property type="component" value="Unassembled WGS sequence"/>
</dbReference>
<protein>
    <recommendedName>
        <fullName evidence="4">DUF2029 domain-containing protein</fullName>
    </recommendedName>
</protein>
<feature type="transmembrane region" description="Helical" evidence="1">
    <location>
        <begin position="385"/>
        <end position="407"/>
    </location>
</feature>
<comment type="caution">
    <text evidence="2">The sequence shown here is derived from an EMBL/GenBank/DDBJ whole genome shotgun (WGS) entry which is preliminary data.</text>
</comment>
<dbReference type="EMBL" id="JBHEZZ010000028">
    <property type="protein sequence ID" value="MFC1406290.1"/>
    <property type="molecule type" value="Genomic_DNA"/>
</dbReference>
<feature type="transmembrane region" description="Helical" evidence="1">
    <location>
        <begin position="66"/>
        <end position="89"/>
    </location>
</feature>
<evidence type="ECO:0008006" key="4">
    <source>
        <dbReference type="Google" id="ProtNLM"/>
    </source>
</evidence>
<feature type="transmembrane region" description="Helical" evidence="1">
    <location>
        <begin position="223"/>
        <end position="253"/>
    </location>
</feature>
<feature type="transmembrane region" description="Helical" evidence="1">
    <location>
        <begin position="265"/>
        <end position="293"/>
    </location>
</feature>